<organism evidence="1 2">
    <name type="scientific">Acrocarpospora corrugata</name>
    <dbReference type="NCBI Taxonomy" id="35763"/>
    <lineage>
        <taxon>Bacteria</taxon>
        <taxon>Bacillati</taxon>
        <taxon>Actinomycetota</taxon>
        <taxon>Actinomycetes</taxon>
        <taxon>Streptosporangiales</taxon>
        <taxon>Streptosporangiaceae</taxon>
        <taxon>Acrocarpospora</taxon>
    </lineage>
</organism>
<dbReference type="AlphaFoldDB" id="A0A5M3VT76"/>
<evidence type="ECO:0008006" key="3">
    <source>
        <dbReference type="Google" id="ProtNLM"/>
    </source>
</evidence>
<dbReference type="Proteomes" id="UP000334990">
    <property type="component" value="Unassembled WGS sequence"/>
</dbReference>
<dbReference type="RefSeq" id="WP_155336358.1">
    <property type="nucleotide sequence ID" value="NZ_BAAABN010000043.1"/>
</dbReference>
<evidence type="ECO:0000313" key="1">
    <source>
        <dbReference type="EMBL" id="GER99994.1"/>
    </source>
</evidence>
<reference evidence="1 2" key="1">
    <citation type="submission" date="2019-10" db="EMBL/GenBank/DDBJ databases">
        <title>Whole genome shotgun sequence of Acrocarpospora corrugata NBRC 13972.</title>
        <authorList>
            <person name="Ichikawa N."/>
            <person name="Kimura A."/>
            <person name="Kitahashi Y."/>
            <person name="Komaki H."/>
            <person name="Oguchi A."/>
        </authorList>
    </citation>
    <scope>NUCLEOTIDE SEQUENCE [LARGE SCALE GENOMIC DNA]</scope>
    <source>
        <strain evidence="1 2">NBRC 13972</strain>
    </source>
</reference>
<sequence>MAFDEAAYLRDVLDPARAAGGTPPADLRRRYQLREPLAAAEVTETVRQVRQCWRRSRQLLKFRKLIDVLELEHTEKYAAIFQAAADGDLAGLRAEIAEAGQRDQRRLDDLRRRLDDAAGRLRLLPPDLVAGIAKSVGVEGPRATEIAAGLGVEVREPDALPQTPPYPAYARVRDALDTLGAAHLAMFVFNGKKVRVLGAIPGVLDQVTAREQEEQRKSRGPRTASADTVCSAVRATADPASLLLYDVVARLRERVREHPNDETLLRHATEDLALDPGEAKRLIFAIRHETGTFGGPTARLRELVDAGEIQTAADFAAALPAEALTGEAAELATEIRVRLDGAVKLLDRARAERDPDQAWALLADALRRVPDLPGAEDLQDGLPPHPPTEVRARLRGETVVVTWTPSRSRSGEISYDVHRDGVPFAEADRPGVEDAGPPVNVPVVYAVSARRKHAATAPVPAAPVLHRPEPRDLRLTGGDGVVVGAWSRPPEATRVVVTRDGSPVPVSGAGFRDHAVRNGAGHEYVVSAVYRTPGGDVTTPGLRRTVTPQARPEPIADFTVEPYGDRLLIRCAPPAAGVAEFFALADAPPWPYGATVPADEVRAAGRPLAAVPADGGYVIARDRLSGVLLAVTVAGDGATVGAHREHVHLAALRRVTARRRGGAILVGLDWSPDLTEVEVRWDGRTVVVNAAAYRSQGGIRLDAPEDRAVTVEVAPTVVTHGRRVRGPGVTVALAAVTVARYQLRKAGSFRNRHLVVELTADRPVRVDRLVLVVKAGQVQPYSAEDGVVLREWAQVDAPAQLTAPLPRQRGPYWLRCFAEGAVALLDPPVRTLKSG</sequence>
<gene>
    <name evidence="1" type="ORF">Acor_20580</name>
</gene>
<protein>
    <recommendedName>
        <fullName evidence="3">Fibronectin type-III domain-containing protein</fullName>
    </recommendedName>
</protein>
<keyword evidence="2" id="KW-1185">Reference proteome</keyword>
<evidence type="ECO:0000313" key="2">
    <source>
        <dbReference type="Proteomes" id="UP000334990"/>
    </source>
</evidence>
<proteinExistence type="predicted"/>
<name>A0A5M3VT76_9ACTN</name>
<comment type="caution">
    <text evidence="1">The sequence shown here is derived from an EMBL/GenBank/DDBJ whole genome shotgun (WGS) entry which is preliminary data.</text>
</comment>
<accession>A0A5M3VT76</accession>
<dbReference type="OrthoDB" id="4494375at2"/>
<dbReference type="EMBL" id="BLAD01000042">
    <property type="protein sequence ID" value="GER99994.1"/>
    <property type="molecule type" value="Genomic_DNA"/>
</dbReference>